<name>A0A139SLH2_9BACT</name>
<protein>
    <submittedName>
        <fullName evidence="1">Uncharacterized protein</fullName>
    </submittedName>
</protein>
<dbReference type="AlphaFoldDB" id="A0A139SLH2"/>
<comment type="caution">
    <text evidence="1">The sequence shown here is derived from an EMBL/GenBank/DDBJ whole genome shotgun (WGS) entry which is preliminary data.</text>
</comment>
<reference evidence="2" key="1">
    <citation type="submission" date="2016-02" db="EMBL/GenBank/DDBJ databases">
        <authorList>
            <person name="Sanders J.G."/>
            <person name="Lin J.Y."/>
            <person name="Wertz J.T."/>
            <person name="Russell J.A."/>
            <person name="Moreau C.S."/>
            <person name="Powell S."/>
        </authorList>
    </citation>
    <scope>NUCLEOTIDE SEQUENCE [LARGE SCALE GENOMIC DNA]</scope>
    <source>
        <strain evidence="2">CAG34</strain>
    </source>
</reference>
<evidence type="ECO:0000313" key="2">
    <source>
        <dbReference type="Proteomes" id="UP000070058"/>
    </source>
</evidence>
<proteinExistence type="predicted"/>
<sequence>MFFVRFASRVRQTGESVFCHLSEIRSERGSPTAPWLLLLLPVVRPPFRYRAGLWCPARQPFASPALSIAETPRCAYRFCAMKLTLEVDDALMAKVLDINCTQDPQLAINNSLYDTSAKTRIEDDLRAGEAFLYKPAKPGSPTLFEVVHSLEELEAAS</sequence>
<evidence type="ECO:0000313" key="1">
    <source>
        <dbReference type="EMBL" id="KXU35340.1"/>
    </source>
</evidence>
<dbReference type="Proteomes" id="UP000070058">
    <property type="component" value="Unassembled WGS sequence"/>
</dbReference>
<gene>
    <name evidence="1" type="ORF">AXK11_06710</name>
</gene>
<keyword evidence="2" id="KW-1185">Reference proteome</keyword>
<dbReference type="EMBL" id="LSZQ01000050">
    <property type="protein sequence ID" value="KXU35340.1"/>
    <property type="molecule type" value="Genomic_DNA"/>
</dbReference>
<accession>A0A139SLH2</accession>
<organism evidence="1 2">
    <name type="scientific">Cephaloticoccus primus</name>
    <dbReference type="NCBI Taxonomy" id="1548207"/>
    <lineage>
        <taxon>Bacteria</taxon>
        <taxon>Pseudomonadati</taxon>
        <taxon>Verrucomicrobiota</taxon>
        <taxon>Opitutia</taxon>
        <taxon>Opitutales</taxon>
        <taxon>Opitutaceae</taxon>
        <taxon>Cephaloticoccus</taxon>
    </lineage>
</organism>